<reference evidence="6" key="1">
    <citation type="journal article" date="2017" name="bioRxiv">
        <title>Comparative analysis of the genomes of Stylophora pistillata and Acropora digitifera provides evidence for extensive differences between species of corals.</title>
        <authorList>
            <person name="Voolstra C.R."/>
            <person name="Li Y."/>
            <person name="Liew Y.J."/>
            <person name="Baumgarten S."/>
            <person name="Zoccola D."/>
            <person name="Flot J.-F."/>
            <person name="Tambutte S."/>
            <person name="Allemand D."/>
            <person name="Aranda M."/>
        </authorList>
    </citation>
    <scope>NUCLEOTIDE SEQUENCE [LARGE SCALE GENOMIC DNA]</scope>
</reference>
<dbReference type="SUPFAM" id="SSF81783">
    <property type="entry name" value="C-terminal domain of DFF45/ICAD (DFF-C domain)"/>
    <property type="match status" value="1"/>
</dbReference>
<feature type="region of interest" description="Disordered" evidence="3">
    <location>
        <begin position="199"/>
        <end position="222"/>
    </location>
</feature>
<evidence type="ECO:0000256" key="1">
    <source>
        <dbReference type="ARBA" id="ARBA00022703"/>
    </source>
</evidence>
<gene>
    <name evidence="5" type="primary">Dffa</name>
    <name evidence="5" type="ORF">AWC38_SpisGene16311</name>
</gene>
<dbReference type="CDD" id="cd01615">
    <property type="entry name" value="CIDE_N"/>
    <property type="match status" value="1"/>
</dbReference>
<dbReference type="EMBL" id="LSMT01000368">
    <property type="protein sequence ID" value="PFX19277.1"/>
    <property type="molecule type" value="Genomic_DNA"/>
</dbReference>
<comment type="caution">
    <text evidence="5">The sequence shown here is derived from an EMBL/GenBank/DDBJ whole genome shotgun (WGS) entry which is preliminary data.</text>
</comment>
<dbReference type="Pfam" id="PF02017">
    <property type="entry name" value="CIDE-N"/>
    <property type="match status" value="1"/>
</dbReference>
<protein>
    <submittedName>
        <fullName evidence="5">DNAation factor subunit alpha</fullName>
    </submittedName>
</protein>
<dbReference type="PANTHER" id="PTHR12306:SF15">
    <property type="entry name" value="DNAATION FACTOR-RELATED PROTEIN 1, ISOFORM B-RELATED"/>
    <property type="match status" value="1"/>
</dbReference>
<dbReference type="Pfam" id="PF09033">
    <property type="entry name" value="DFF-C"/>
    <property type="match status" value="1"/>
</dbReference>
<feature type="compositionally biased region" description="Polar residues" evidence="3">
    <location>
        <begin position="199"/>
        <end position="213"/>
    </location>
</feature>
<dbReference type="GO" id="GO:0042981">
    <property type="term" value="P:regulation of apoptotic process"/>
    <property type="evidence" value="ECO:0007669"/>
    <property type="project" value="TreeGrafter"/>
</dbReference>
<name>A0A2B4RSE7_STYPI</name>
<keyword evidence="1 2" id="KW-0053">Apoptosis</keyword>
<dbReference type="InterPro" id="IPR015121">
    <property type="entry name" value="DNA_fragmentation_mid_dom"/>
</dbReference>
<dbReference type="PANTHER" id="PTHR12306">
    <property type="entry name" value="CELL DEATH ACTIVATOR CIDE"/>
    <property type="match status" value="1"/>
</dbReference>
<dbReference type="AlphaFoldDB" id="A0A2B4RSE7"/>
<dbReference type="SMART" id="SM00266">
    <property type="entry name" value="CAD"/>
    <property type="match status" value="1"/>
</dbReference>
<dbReference type="GO" id="GO:0006915">
    <property type="term" value="P:apoptotic process"/>
    <property type="evidence" value="ECO:0007669"/>
    <property type="project" value="UniProtKB-UniRule"/>
</dbReference>
<keyword evidence="6" id="KW-1185">Reference proteome</keyword>
<dbReference type="PROSITE" id="PS51135">
    <property type="entry name" value="CIDE_N"/>
    <property type="match status" value="1"/>
</dbReference>
<sequence length="222" mass="24923">MEEKRRKPFKICNSERTKTQGIVAESLKELKERGSSKLGIVAGSCRVFLDSDGTEIDDEEYFSFLEDQTKLMIVFDGEDWTAGLQNFGYSQGSTELSISSAGASLETNESMEFDRTDAGETDGIPPDLLIRMKNDPAFFISFSDERLQDVINIKTDSLATVMGRSVIEAEHIMDTCQQELDRRAQLREATQLLKLLQRAQENQASENESQSAGNKRLRTSTE</sequence>
<dbReference type="Proteomes" id="UP000225706">
    <property type="component" value="Unassembled WGS sequence"/>
</dbReference>
<dbReference type="InterPro" id="IPR003508">
    <property type="entry name" value="CIDE-N_dom"/>
</dbReference>
<dbReference type="Gene3D" id="3.10.20.10">
    <property type="match status" value="1"/>
</dbReference>
<evidence type="ECO:0000313" key="6">
    <source>
        <dbReference type="Proteomes" id="UP000225706"/>
    </source>
</evidence>
<dbReference type="SUPFAM" id="SSF54277">
    <property type="entry name" value="CAD &amp; PB1 domains"/>
    <property type="match status" value="1"/>
</dbReference>
<evidence type="ECO:0000256" key="3">
    <source>
        <dbReference type="SAM" id="MobiDB-lite"/>
    </source>
</evidence>
<dbReference type="STRING" id="50429.A0A2B4RSE7"/>
<evidence type="ECO:0000256" key="2">
    <source>
        <dbReference type="PROSITE-ProRule" id="PRU00447"/>
    </source>
</evidence>
<accession>A0A2B4RSE7</accession>
<evidence type="ECO:0000259" key="4">
    <source>
        <dbReference type="PROSITE" id="PS51135"/>
    </source>
</evidence>
<dbReference type="Gene3D" id="1.10.1490.10">
    <property type="entry name" value="C-terminal domain of DFF45/ICAD (DFF-C domain)"/>
    <property type="match status" value="1"/>
</dbReference>
<feature type="domain" description="CIDE-N" evidence="4">
    <location>
        <begin position="5"/>
        <end position="82"/>
    </location>
</feature>
<dbReference type="OrthoDB" id="9387550at2759"/>
<proteinExistence type="predicted"/>
<organism evidence="5 6">
    <name type="scientific">Stylophora pistillata</name>
    <name type="common">Smooth cauliflower coral</name>
    <dbReference type="NCBI Taxonomy" id="50429"/>
    <lineage>
        <taxon>Eukaryota</taxon>
        <taxon>Metazoa</taxon>
        <taxon>Cnidaria</taxon>
        <taxon>Anthozoa</taxon>
        <taxon>Hexacorallia</taxon>
        <taxon>Scleractinia</taxon>
        <taxon>Astrocoeniina</taxon>
        <taxon>Pocilloporidae</taxon>
        <taxon>Stylophora</taxon>
    </lineage>
</organism>
<dbReference type="InterPro" id="IPR027296">
    <property type="entry name" value="DFF-C"/>
</dbReference>
<evidence type="ECO:0000313" key="5">
    <source>
        <dbReference type="EMBL" id="PFX19277.1"/>
    </source>
</evidence>